<dbReference type="Proteomes" id="UP000652761">
    <property type="component" value="Unassembled WGS sequence"/>
</dbReference>
<evidence type="ECO:0000313" key="2">
    <source>
        <dbReference type="Proteomes" id="UP000652761"/>
    </source>
</evidence>
<dbReference type="EMBL" id="NMUH01000799">
    <property type="protein sequence ID" value="MQL84981.1"/>
    <property type="molecule type" value="Genomic_DNA"/>
</dbReference>
<sequence>MIYVLNLQVYTDFVMVVSTHPLMVSTLDCVKCVDTAPGSVDTSLSSQKTSSAQMGQCVDTLPGGVDTLRLKLKIVNSSGHVAAWG</sequence>
<gene>
    <name evidence="1" type="ORF">Taro_017489</name>
</gene>
<keyword evidence="2" id="KW-1185">Reference proteome</keyword>
<reference evidence="1" key="1">
    <citation type="submission" date="2017-07" db="EMBL/GenBank/DDBJ databases">
        <title>Taro Niue Genome Assembly and Annotation.</title>
        <authorList>
            <person name="Atibalentja N."/>
            <person name="Keating K."/>
            <person name="Fields C.J."/>
        </authorList>
    </citation>
    <scope>NUCLEOTIDE SEQUENCE</scope>
    <source>
        <strain evidence="1">Niue_2</strain>
        <tissue evidence="1">Leaf</tissue>
    </source>
</reference>
<dbReference type="AlphaFoldDB" id="A0A843UNS5"/>
<evidence type="ECO:0000313" key="1">
    <source>
        <dbReference type="EMBL" id="MQL84981.1"/>
    </source>
</evidence>
<protein>
    <submittedName>
        <fullName evidence="1">Uncharacterized protein</fullName>
    </submittedName>
</protein>
<organism evidence="1 2">
    <name type="scientific">Colocasia esculenta</name>
    <name type="common">Wild taro</name>
    <name type="synonym">Arum esculentum</name>
    <dbReference type="NCBI Taxonomy" id="4460"/>
    <lineage>
        <taxon>Eukaryota</taxon>
        <taxon>Viridiplantae</taxon>
        <taxon>Streptophyta</taxon>
        <taxon>Embryophyta</taxon>
        <taxon>Tracheophyta</taxon>
        <taxon>Spermatophyta</taxon>
        <taxon>Magnoliopsida</taxon>
        <taxon>Liliopsida</taxon>
        <taxon>Araceae</taxon>
        <taxon>Aroideae</taxon>
        <taxon>Colocasieae</taxon>
        <taxon>Colocasia</taxon>
    </lineage>
</organism>
<accession>A0A843UNS5</accession>
<comment type="caution">
    <text evidence="1">The sequence shown here is derived from an EMBL/GenBank/DDBJ whole genome shotgun (WGS) entry which is preliminary data.</text>
</comment>
<name>A0A843UNS5_COLES</name>
<proteinExistence type="predicted"/>